<dbReference type="KEGG" id="dat:HRM2_45360"/>
<dbReference type="SMART" id="SM00304">
    <property type="entry name" value="HAMP"/>
    <property type="match status" value="1"/>
</dbReference>
<dbReference type="CDD" id="cd00082">
    <property type="entry name" value="HisKA"/>
    <property type="match status" value="1"/>
</dbReference>
<proteinExistence type="predicted"/>
<organism evidence="14 15">
    <name type="scientific">Desulforapulum autotrophicum (strain ATCC 43914 / DSM 3382 / VKM B-1955 / HRM2)</name>
    <name type="common">Desulfobacterium autotrophicum</name>
    <dbReference type="NCBI Taxonomy" id="177437"/>
    <lineage>
        <taxon>Bacteria</taxon>
        <taxon>Pseudomonadati</taxon>
        <taxon>Thermodesulfobacteriota</taxon>
        <taxon>Desulfobacteria</taxon>
        <taxon>Desulfobacterales</taxon>
        <taxon>Desulfobacteraceae</taxon>
        <taxon>Desulforapulum</taxon>
    </lineage>
</organism>
<dbReference type="SMART" id="SM00387">
    <property type="entry name" value="HATPase_c"/>
    <property type="match status" value="1"/>
</dbReference>
<dbReference type="Pfam" id="PF02518">
    <property type="entry name" value="HATPase_c"/>
    <property type="match status" value="1"/>
</dbReference>
<evidence type="ECO:0000256" key="9">
    <source>
        <dbReference type="ARBA" id="ARBA00023012"/>
    </source>
</evidence>
<feature type="transmembrane region" description="Helical" evidence="11">
    <location>
        <begin position="12"/>
        <end position="33"/>
    </location>
</feature>
<dbReference type="PROSITE" id="PS50885">
    <property type="entry name" value="HAMP"/>
    <property type="match status" value="1"/>
</dbReference>
<dbReference type="PROSITE" id="PS50109">
    <property type="entry name" value="HIS_KIN"/>
    <property type="match status" value="1"/>
</dbReference>
<dbReference type="SUPFAM" id="SSF158472">
    <property type="entry name" value="HAMP domain-like"/>
    <property type="match status" value="1"/>
</dbReference>
<dbReference type="SUPFAM" id="SSF47384">
    <property type="entry name" value="Homodimeric domain of signal transducing histidine kinase"/>
    <property type="match status" value="1"/>
</dbReference>
<dbReference type="Gene3D" id="3.30.565.10">
    <property type="entry name" value="Histidine kinase-like ATPase, C-terminal domain"/>
    <property type="match status" value="1"/>
</dbReference>
<dbReference type="EMBL" id="CP001087">
    <property type="protein sequence ID" value="ACN17592.1"/>
    <property type="molecule type" value="Genomic_DNA"/>
</dbReference>
<dbReference type="GO" id="GO:0000155">
    <property type="term" value="F:phosphorelay sensor kinase activity"/>
    <property type="evidence" value="ECO:0007669"/>
    <property type="project" value="InterPro"/>
</dbReference>
<dbReference type="InterPro" id="IPR005467">
    <property type="entry name" value="His_kinase_dom"/>
</dbReference>
<evidence type="ECO:0000313" key="15">
    <source>
        <dbReference type="Proteomes" id="UP000000442"/>
    </source>
</evidence>
<dbReference type="GO" id="GO:0016020">
    <property type="term" value="C:membrane"/>
    <property type="evidence" value="ECO:0007669"/>
    <property type="project" value="UniProtKB-SubCell"/>
</dbReference>
<dbReference type="STRING" id="177437.HRM2_45360"/>
<evidence type="ECO:0000256" key="11">
    <source>
        <dbReference type="SAM" id="Phobius"/>
    </source>
</evidence>
<dbReference type="EC" id="2.7.13.3" evidence="3"/>
<dbReference type="InterPro" id="IPR050428">
    <property type="entry name" value="TCS_sensor_his_kinase"/>
</dbReference>
<dbReference type="PANTHER" id="PTHR45436">
    <property type="entry name" value="SENSOR HISTIDINE KINASE YKOH"/>
    <property type="match status" value="1"/>
</dbReference>
<protein>
    <recommendedName>
        <fullName evidence="3">histidine kinase</fullName>
        <ecNumber evidence="3">2.7.13.3</ecNumber>
    </recommendedName>
</protein>
<dbReference type="SUPFAM" id="SSF55874">
    <property type="entry name" value="ATPase domain of HSP90 chaperone/DNA topoisomerase II/histidine kinase"/>
    <property type="match status" value="1"/>
</dbReference>
<dbReference type="Gene3D" id="6.10.340.10">
    <property type="match status" value="1"/>
</dbReference>
<dbReference type="Gene3D" id="1.10.287.130">
    <property type="match status" value="1"/>
</dbReference>
<keyword evidence="6 11" id="KW-0812">Transmembrane</keyword>
<dbReference type="InterPro" id="IPR003661">
    <property type="entry name" value="HisK_dim/P_dom"/>
</dbReference>
<evidence type="ECO:0000256" key="7">
    <source>
        <dbReference type="ARBA" id="ARBA00022777"/>
    </source>
</evidence>
<evidence type="ECO:0000256" key="6">
    <source>
        <dbReference type="ARBA" id="ARBA00022692"/>
    </source>
</evidence>
<name>C0QG13_DESAH</name>
<dbReference type="InterPro" id="IPR003660">
    <property type="entry name" value="HAMP_dom"/>
</dbReference>
<dbReference type="InterPro" id="IPR036097">
    <property type="entry name" value="HisK_dim/P_sf"/>
</dbReference>
<dbReference type="Proteomes" id="UP000000442">
    <property type="component" value="Chromosome"/>
</dbReference>
<sequence length="497" mass="54631">MTKPSSSLLTKILAWFFLNLVLSAALVALFFFFQPRVNFYTVFGQQISNRLRTAGMLIAHDLNENPRKNWHRILTRHQDTQQVNFALVLADGFCFSSTNGKPPKEVIMSARKTLALGPPPGEVPPHIFFGPQSLGPKTGIMKNPIQSPPPLLAKPHLIMKTRNPKRYWTGIKIPLLLDPSSDLKSGLLLVSSNSITGNGFFFDPLPWMMVAGGVLLISVLLWIPLVRNITNPLGRMTLATEEIARGGFDVTIHEPRTDEIGRLAKAINHMTSRLSAFVRGQRRFLGDVSHELGSPISRIQMGLAILEQRTTGENQIRVKDVLEDVDQLAGLVNELLAFSRAEINRKSVKLDIVSLHPLVQEVINREDIGNINILNEVAPDILVRATADLLTRAVANLIRNAAKYAGTAGPVQIFAEKRKENIALIVRDSGPGVPETMVDQLFEPFFRPESSRNRDSGGVGLGLAIVKTCVETCQGTVSACNGNPNGFTVTILLKKGV</sequence>
<dbReference type="eggNOG" id="COG5000">
    <property type="taxonomic scope" value="Bacteria"/>
</dbReference>
<evidence type="ECO:0000256" key="4">
    <source>
        <dbReference type="ARBA" id="ARBA00022553"/>
    </source>
</evidence>
<accession>C0QG13</accession>
<dbReference type="CDD" id="cd06225">
    <property type="entry name" value="HAMP"/>
    <property type="match status" value="1"/>
</dbReference>
<dbReference type="RefSeq" id="WP_015906306.1">
    <property type="nucleotide sequence ID" value="NC_012108.1"/>
</dbReference>
<feature type="domain" description="Histidine kinase" evidence="12">
    <location>
        <begin position="287"/>
        <end position="497"/>
    </location>
</feature>
<dbReference type="HOGENOM" id="CLU_000445_89_27_7"/>
<dbReference type="Pfam" id="PF00672">
    <property type="entry name" value="HAMP"/>
    <property type="match status" value="1"/>
</dbReference>
<comment type="subcellular location">
    <subcellularLocation>
        <location evidence="2">Membrane</location>
    </subcellularLocation>
</comment>
<evidence type="ECO:0000256" key="5">
    <source>
        <dbReference type="ARBA" id="ARBA00022679"/>
    </source>
</evidence>
<keyword evidence="15" id="KW-1185">Reference proteome</keyword>
<keyword evidence="4" id="KW-0597">Phosphoprotein</keyword>
<dbReference type="PANTHER" id="PTHR45436:SF5">
    <property type="entry name" value="SENSOR HISTIDINE KINASE TRCS"/>
    <property type="match status" value="1"/>
</dbReference>
<dbReference type="PRINTS" id="PR00344">
    <property type="entry name" value="BCTRLSENSOR"/>
</dbReference>
<gene>
    <name evidence="14" type="ordered locus">HRM2_45360</name>
</gene>
<dbReference type="InterPro" id="IPR003594">
    <property type="entry name" value="HATPase_dom"/>
</dbReference>
<evidence type="ECO:0000256" key="8">
    <source>
        <dbReference type="ARBA" id="ARBA00022989"/>
    </source>
</evidence>
<dbReference type="eggNOG" id="COG2205">
    <property type="taxonomic scope" value="Bacteria"/>
</dbReference>
<comment type="catalytic activity">
    <reaction evidence="1">
        <text>ATP + protein L-histidine = ADP + protein N-phospho-L-histidine.</text>
        <dbReference type="EC" id="2.7.13.3"/>
    </reaction>
</comment>
<keyword evidence="7 14" id="KW-0418">Kinase</keyword>
<evidence type="ECO:0000256" key="2">
    <source>
        <dbReference type="ARBA" id="ARBA00004370"/>
    </source>
</evidence>
<evidence type="ECO:0000256" key="10">
    <source>
        <dbReference type="ARBA" id="ARBA00023136"/>
    </source>
</evidence>
<dbReference type="OrthoDB" id="9815202at2"/>
<evidence type="ECO:0000256" key="3">
    <source>
        <dbReference type="ARBA" id="ARBA00012438"/>
    </source>
</evidence>
<evidence type="ECO:0000313" key="14">
    <source>
        <dbReference type="EMBL" id="ACN17592.1"/>
    </source>
</evidence>
<keyword evidence="9" id="KW-0902">Two-component regulatory system</keyword>
<keyword evidence="8 11" id="KW-1133">Transmembrane helix</keyword>
<evidence type="ECO:0000259" key="13">
    <source>
        <dbReference type="PROSITE" id="PS50885"/>
    </source>
</evidence>
<dbReference type="SMART" id="SM00388">
    <property type="entry name" value="HisKA"/>
    <property type="match status" value="1"/>
</dbReference>
<evidence type="ECO:0000259" key="12">
    <source>
        <dbReference type="PROSITE" id="PS50109"/>
    </source>
</evidence>
<feature type="transmembrane region" description="Helical" evidence="11">
    <location>
        <begin position="207"/>
        <end position="226"/>
    </location>
</feature>
<reference evidence="14 15" key="1">
    <citation type="journal article" date="2009" name="Environ. Microbiol.">
        <title>Genome sequence of Desulfobacterium autotrophicum HRM2, a marine sulfate reducer oxidizing organic carbon completely to carbon dioxide.</title>
        <authorList>
            <person name="Strittmatter A.W."/>
            <person name="Liesegang H."/>
            <person name="Rabus R."/>
            <person name="Decker I."/>
            <person name="Amann J."/>
            <person name="Andres S."/>
            <person name="Henne A."/>
            <person name="Fricke W.F."/>
            <person name="Martinez-Arias R."/>
            <person name="Bartels D."/>
            <person name="Goesmann A."/>
            <person name="Krause L."/>
            <person name="Puehler A."/>
            <person name="Klenk H.P."/>
            <person name="Richter M."/>
            <person name="Schuler M."/>
            <person name="Gloeckner F.O."/>
            <person name="Meyerdierks A."/>
            <person name="Gottschalk G."/>
            <person name="Amann R."/>
        </authorList>
    </citation>
    <scope>NUCLEOTIDE SEQUENCE [LARGE SCALE GENOMIC DNA]</scope>
    <source>
        <strain evidence="15">ATCC 43914 / DSM 3382 / HRM2</strain>
    </source>
</reference>
<evidence type="ECO:0000256" key="1">
    <source>
        <dbReference type="ARBA" id="ARBA00000085"/>
    </source>
</evidence>
<dbReference type="InterPro" id="IPR036890">
    <property type="entry name" value="HATPase_C_sf"/>
</dbReference>
<keyword evidence="5" id="KW-0808">Transferase</keyword>
<dbReference type="Pfam" id="PF00512">
    <property type="entry name" value="HisKA"/>
    <property type="match status" value="1"/>
</dbReference>
<dbReference type="InterPro" id="IPR004358">
    <property type="entry name" value="Sig_transdc_His_kin-like_C"/>
</dbReference>
<keyword evidence="10 11" id="KW-0472">Membrane</keyword>
<feature type="domain" description="HAMP" evidence="13">
    <location>
        <begin position="227"/>
        <end position="279"/>
    </location>
</feature>
<dbReference type="AlphaFoldDB" id="C0QG13"/>